<evidence type="ECO:0000313" key="6">
    <source>
        <dbReference type="EMBL" id="MDQ0463950.1"/>
    </source>
</evidence>
<dbReference type="InterPro" id="IPR036511">
    <property type="entry name" value="TGT-like_sf"/>
</dbReference>
<reference evidence="6 7" key="1">
    <citation type="submission" date="2023-07" db="EMBL/GenBank/DDBJ databases">
        <title>Genomic Encyclopedia of Type Strains, Phase IV (KMG-IV): sequencing the most valuable type-strain genomes for metagenomic binning, comparative biology and taxonomic classification.</title>
        <authorList>
            <person name="Goeker M."/>
        </authorList>
    </citation>
    <scope>NUCLEOTIDE SEQUENCE [LARGE SCALE GENOMIC DNA]</scope>
    <source>
        <strain evidence="6 7">DSM 18695</strain>
    </source>
</reference>
<dbReference type="PANTHER" id="PTHR46499:SF1">
    <property type="entry name" value="QUEUINE TRNA-RIBOSYLTRANSFERASE"/>
    <property type="match status" value="1"/>
</dbReference>
<dbReference type="RefSeq" id="WP_307348235.1">
    <property type="nucleotide sequence ID" value="NZ_JAUSVS010000002.1"/>
</dbReference>
<dbReference type="Proteomes" id="UP001228905">
    <property type="component" value="Unassembled WGS sequence"/>
</dbReference>
<evidence type="ECO:0000256" key="4">
    <source>
        <dbReference type="HAMAP-Rule" id="MF_00168"/>
    </source>
</evidence>
<evidence type="ECO:0000256" key="1">
    <source>
        <dbReference type="ARBA" id="ARBA00022676"/>
    </source>
</evidence>
<keyword evidence="2 4" id="KW-0808">Transferase</keyword>
<comment type="pathway">
    <text evidence="4">tRNA modification; tRNA-queuosine biosynthesis.</text>
</comment>
<comment type="caution">
    <text evidence="4">Lacks conserved residue(s) required for the propagation of feature annotation.</text>
</comment>
<dbReference type="InterPro" id="IPR004803">
    <property type="entry name" value="TGT"/>
</dbReference>
<keyword evidence="3 4" id="KW-0819">tRNA processing</keyword>
<comment type="similarity">
    <text evidence="4">Belongs to the queuine tRNA-ribosyltransferase family.</text>
</comment>
<comment type="function">
    <text evidence="4">Catalyzes the base-exchange of a guanine (G) residue with the queuine precursor 7-aminomethyl-7-deazaguanine (PreQ1) at position 34 (anticodon wobble position) in tRNAs with GU(N) anticodons (tRNA-Asp, -Asn, -His and -Tyr). Catalysis occurs through a double-displacement mechanism. The nucleophile active site attacks the C1' of nucleotide 34 to detach the guanine base from the RNA, forming a covalent enzyme-RNA intermediate. The proton acceptor active site deprotonates the incoming PreQ1, allowing a nucleophilic attack on the C1' of the ribose to form the product. After dissociation, two additional enzymatic reactions on the tRNA convert PreQ1 to queuine (Q), resulting in the hypermodified nucleoside queuosine (7-(((4,5-cis-dihydroxy-2-cyclopenten-1-yl)amino)methyl)-7-deazaguanosine).</text>
</comment>
<comment type="catalytic activity">
    <reaction evidence="4">
        <text>7-aminomethyl-7-carbaguanine + guanosine(34) in tRNA = 7-aminomethyl-7-carbaguanosine(34) in tRNA + guanine</text>
        <dbReference type="Rhea" id="RHEA:24104"/>
        <dbReference type="Rhea" id="RHEA-COMP:10341"/>
        <dbReference type="Rhea" id="RHEA-COMP:10342"/>
        <dbReference type="ChEBI" id="CHEBI:16235"/>
        <dbReference type="ChEBI" id="CHEBI:58703"/>
        <dbReference type="ChEBI" id="CHEBI:74269"/>
        <dbReference type="ChEBI" id="CHEBI:82833"/>
        <dbReference type="EC" id="2.4.2.29"/>
    </reaction>
</comment>
<protein>
    <recommendedName>
        <fullName evidence="4">Queuine tRNA-ribosyltransferase</fullName>
        <ecNumber evidence="4">2.4.2.29</ecNumber>
    </recommendedName>
    <alternativeName>
        <fullName evidence="4">Guanine insertion enzyme</fullName>
    </alternativeName>
    <alternativeName>
        <fullName evidence="4">tRNA-guanine transglycosylase</fullName>
    </alternativeName>
</protein>
<organism evidence="6 7">
    <name type="scientific">Caulobacter ginsengisoli</name>
    <dbReference type="NCBI Taxonomy" id="400775"/>
    <lineage>
        <taxon>Bacteria</taxon>
        <taxon>Pseudomonadati</taxon>
        <taxon>Pseudomonadota</taxon>
        <taxon>Alphaproteobacteria</taxon>
        <taxon>Caulobacterales</taxon>
        <taxon>Caulobacteraceae</taxon>
        <taxon>Caulobacter</taxon>
    </lineage>
</organism>
<evidence type="ECO:0000256" key="3">
    <source>
        <dbReference type="ARBA" id="ARBA00022694"/>
    </source>
</evidence>
<dbReference type="HAMAP" id="MF_00168">
    <property type="entry name" value="Q_tRNA_Tgt"/>
    <property type="match status" value="1"/>
</dbReference>
<evidence type="ECO:0000259" key="5">
    <source>
        <dbReference type="Pfam" id="PF01702"/>
    </source>
</evidence>
<dbReference type="GO" id="GO:0016757">
    <property type="term" value="F:glycosyltransferase activity"/>
    <property type="evidence" value="ECO:0007669"/>
    <property type="project" value="UniProtKB-KW"/>
</dbReference>
<proteinExistence type="inferred from homology"/>
<feature type="binding site" evidence="4">
    <location>
        <position position="217"/>
    </location>
    <ligand>
        <name>substrate</name>
    </ligand>
</feature>
<feature type="binding site" evidence="4">
    <location>
        <position position="190"/>
    </location>
    <ligand>
        <name>substrate</name>
    </ligand>
</feature>
<evidence type="ECO:0000313" key="7">
    <source>
        <dbReference type="Proteomes" id="UP001228905"/>
    </source>
</evidence>
<gene>
    <name evidence="4" type="primary">tgt</name>
    <name evidence="6" type="ORF">QO010_001721</name>
</gene>
<comment type="caution">
    <text evidence="6">The sequence shown here is derived from an EMBL/GenBank/DDBJ whole genome shotgun (WGS) entry which is preliminary data.</text>
</comment>
<dbReference type="NCBIfam" id="TIGR00430">
    <property type="entry name" value="Q_tRNA_tgt"/>
    <property type="match status" value="1"/>
</dbReference>
<dbReference type="NCBIfam" id="TIGR00449">
    <property type="entry name" value="tgt_general"/>
    <property type="match status" value="1"/>
</dbReference>
<dbReference type="EMBL" id="JAUSVS010000002">
    <property type="protein sequence ID" value="MDQ0463950.1"/>
    <property type="molecule type" value="Genomic_DNA"/>
</dbReference>
<name>A0ABU0IRB0_9CAUL</name>
<dbReference type="Pfam" id="PF01702">
    <property type="entry name" value="TGT"/>
    <property type="match status" value="1"/>
</dbReference>
<feature type="region of interest" description="RNA binding; important for wobble base 34 recognition" evidence="4">
    <location>
        <begin position="272"/>
        <end position="276"/>
    </location>
</feature>
<keyword evidence="1 4" id="KW-0328">Glycosyltransferase</keyword>
<comment type="subunit">
    <text evidence="4">Homodimer. Within each dimer, one monomer is responsible for RNA recognition and catalysis, while the other monomer binds to the replacement base PreQ1.</text>
</comment>
<feature type="active site" description="Proton acceptor" evidence="4">
    <location>
        <position position="92"/>
    </location>
</feature>
<feature type="region of interest" description="RNA binding" evidence="4">
    <location>
        <begin position="248"/>
        <end position="254"/>
    </location>
</feature>
<feature type="binding site" evidence="4">
    <location>
        <position position="147"/>
    </location>
    <ligand>
        <name>substrate</name>
    </ligand>
</feature>
<dbReference type="PANTHER" id="PTHR46499">
    <property type="entry name" value="QUEUINE TRNA-RIBOSYLTRANSFERASE"/>
    <property type="match status" value="1"/>
</dbReference>
<feature type="active site" description="Nucleophile" evidence="4">
    <location>
        <position position="267"/>
    </location>
</feature>
<dbReference type="EC" id="2.4.2.29" evidence="4"/>
<keyword evidence="7" id="KW-1185">Reference proteome</keyword>
<dbReference type="InterPro" id="IPR050076">
    <property type="entry name" value="ArchSynthase1/Queuine_TRR"/>
</dbReference>
<accession>A0ABU0IRB0</accession>
<feature type="binding site" evidence="4">
    <location>
        <begin position="92"/>
        <end position="96"/>
    </location>
    <ligand>
        <name>substrate</name>
    </ligand>
</feature>
<dbReference type="SUPFAM" id="SSF51713">
    <property type="entry name" value="tRNA-guanine transglycosylase"/>
    <property type="match status" value="1"/>
</dbReference>
<keyword evidence="4" id="KW-0671">Queuosine biosynthesis</keyword>
<dbReference type="InterPro" id="IPR002616">
    <property type="entry name" value="tRNA_ribo_trans-like"/>
</dbReference>
<feature type="domain" description="tRNA-guanine(15) transglycosylase-like" evidence="5">
    <location>
        <begin position="14"/>
        <end position="368"/>
    </location>
</feature>
<sequence>MTAFPFDISATDGAARTGVLKTSRGDIRTPAFMPVGTAGTVKALTVDQVRQTGADIILGNTYHLMLRPTAERVARLGGLHRFMRWDGPILTDSGGFQVMSLSGIRKMSEEAVTFQSHIDGSRHVLSPERSIEIQADLLGSDIVMQLDECVAWPAEEARAADGMRLSARWGARSKAAFGTRETQALFGIQQGSTFETLRRESSERLTETGYDGYAIGGLAVGEGHEAMCEVLDYAPGLLPADRPRYLMGVGKPIDLVEAVWRGVDMFDCVLPTRSGRHGQAWTWEGSINLKNARFAEDESPLDPASDCPASRDYSRAYLHHLVKAEEILGQVLLSWHNIAFFQALMAAMRAAIAEGRLEAFRRDFRARHLKPD</sequence>
<evidence type="ECO:0000256" key="2">
    <source>
        <dbReference type="ARBA" id="ARBA00022679"/>
    </source>
</evidence>
<dbReference type="Gene3D" id="3.20.20.105">
    <property type="entry name" value="Queuine tRNA-ribosyltransferase-like"/>
    <property type="match status" value="1"/>
</dbReference>